<gene>
    <name evidence="1" type="ORF">EZS28_001008</name>
</gene>
<evidence type="ECO:0000313" key="1">
    <source>
        <dbReference type="EMBL" id="KAA6403465.1"/>
    </source>
</evidence>
<sequence length="236" mass="27916">MPFESLFEPLSANITVAIEALESLHIDWKEDNIIYEKNARYILDALTKFIKQVYVNNIRGDGETGFKANIIKRFCNVVDGVIRTIRNGFGQDLLGFATPSQMKQMVEIYIKTPHLAFMNRFTPKQVQYNREFESKFIRQKQVQLEQVMLRQQQENLLDFKSGNILMVHADFSRLPIRFQKQRRQFNELASFIAYKNGNVVCRLLNPMELIEHLQLGSPQHLYRQQSWYQQYVLQIY</sequence>
<reference evidence="1 2" key="1">
    <citation type="submission" date="2019-03" db="EMBL/GenBank/DDBJ databases">
        <title>Single cell metagenomics reveals metabolic interactions within the superorganism composed of flagellate Streblomastix strix and complex community of Bacteroidetes bacteria on its surface.</title>
        <authorList>
            <person name="Treitli S.C."/>
            <person name="Kolisko M."/>
            <person name="Husnik F."/>
            <person name="Keeling P."/>
            <person name="Hampl V."/>
        </authorList>
    </citation>
    <scope>NUCLEOTIDE SEQUENCE [LARGE SCALE GENOMIC DNA]</scope>
    <source>
        <strain evidence="1">ST1C</strain>
    </source>
</reference>
<dbReference type="AlphaFoldDB" id="A0A5J4XAB9"/>
<proteinExistence type="predicted"/>
<dbReference type="OrthoDB" id="6343797at2759"/>
<protein>
    <submittedName>
        <fullName evidence="1">Uncharacterized protein</fullName>
    </submittedName>
</protein>
<organism evidence="1 2">
    <name type="scientific">Streblomastix strix</name>
    <dbReference type="NCBI Taxonomy" id="222440"/>
    <lineage>
        <taxon>Eukaryota</taxon>
        <taxon>Metamonada</taxon>
        <taxon>Preaxostyla</taxon>
        <taxon>Oxymonadida</taxon>
        <taxon>Streblomastigidae</taxon>
        <taxon>Streblomastix</taxon>
    </lineage>
</organism>
<comment type="caution">
    <text evidence="1">The sequence shown here is derived from an EMBL/GenBank/DDBJ whole genome shotgun (WGS) entry which is preliminary data.</text>
</comment>
<dbReference type="Proteomes" id="UP000324800">
    <property type="component" value="Unassembled WGS sequence"/>
</dbReference>
<accession>A0A5J4XAB9</accession>
<evidence type="ECO:0000313" key="2">
    <source>
        <dbReference type="Proteomes" id="UP000324800"/>
    </source>
</evidence>
<dbReference type="EMBL" id="SNRW01000097">
    <property type="protein sequence ID" value="KAA6403465.1"/>
    <property type="molecule type" value="Genomic_DNA"/>
</dbReference>
<name>A0A5J4XAB9_9EUKA</name>